<dbReference type="PANTHER" id="PTHR32552">
    <property type="entry name" value="FERRICHROME IRON RECEPTOR-RELATED"/>
    <property type="match status" value="1"/>
</dbReference>
<evidence type="ECO:0000256" key="11">
    <source>
        <dbReference type="PROSITE-ProRule" id="PRU01360"/>
    </source>
</evidence>
<accession>A0A1H3WLW5</accession>
<dbReference type="GO" id="GO:0015344">
    <property type="term" value="F:siderophore uptake transmembrane transporter activity"/>
    <property type="evidence" value="ECO:0007669"/>
    <property type="project" value="TreeGrafter"/>
</dbReference>
<gene>
    <name evidence="13" type="ORF">SAMN05192529_10386</name>
</gene>
<keyword evidence="6" id="KW-0732">Signal</keyword>
<proteinExistence type="inferred from homology"/>
<evidence type="ECO:0000256" key="3">
    <source>
        <dbReference type="ARBA" id="ARBA00022452"/>
    </source>
</evidence>
<name>A0A1H3WLW5_9BACT</name>
<evidence type="ECO:0000256" key="4">
    <source>
        <dbReference type="ARBA" id="ARBA00022496"/>
    </source>
</evidence>
<evidence type="ECO:0000256" key="9">
    <source>
        <dbReference type="ARBA" id="ARBA00023136"/>
    </source>
</evidence>
<evidence type="ECO:0000256" key="7">
    <source>
        <dbReference type="ARBA" id="ARBA00023004"/>
    </source>
</evidence>
<sequence length="805" mass="91268">MQRSFIVLFVAVLLSLVMLPGFTLAQHIRFQGRVQNSDRQPVEGTTVKYKAVNKDDSGTVIADNQGNFNINFQYTSRYLLIFSAVGYETVQREIKVLAENPLAKTFILPSITTTLEPLEVRATRASDNAPFAKTNISQAAISEKNLGRDLPYLLNQTPGVVVNSDAGNGIGYTGIHIRGSDATRTNVTLNGIPYNDAESSGSYFVDMPDIASSVNSIQIQRGVGTSSNGAGAFGATINISTNEVKELPYATLSNSYGSYNSWKNTVSAGSGLIDGKFTADVRLSHISSDGYIDRASSKLESLLFSTAYIGKSTTVRFNFITGKEKTYQAWNGVPEQYIKDDPTYNELGYIEKDSSYYPNQTDNYTQSHYQLFINHTFNKVWSFSVASFLTRGIGYYEEYKNSADYADYGITSIDPDNSSTDLIRRKYLDNYFYGQTYSLQFKQTKDLLTLGGAWTNYDGGHYGRVIWTANGGTPQDYEYYNTPAYKYDKNVYLKWMHDFGQNWHLFADMQYRHVWHKMKGFSGHPDLLVERKFDFYNPKLGISYTKNGYHAYLSYALANKEPNRDDFEAGLTHQPTREQLHDFELGIEKKTAKYFYGIGLYYMRYKDQLVLTGKLNDVGEATRINVPNSYRAGIELQGSYNFATWVDASANVALSRNKIKEYTAYYANYDADWNELDPIATTQKNTDIAYSPNIVGGFSLNFHPTGQLTFSLEGKYVDKQYLDNTQNDDRQLKGYYNQDIRVRYRLGGNWFKKMQLTFQVYNLFSSTYYTNGATYPEYEGGQINNLLYYFPAAPIHFMAGVQIEL</sequence>
<keyword evidence="2 11" id="KW-0813">Transport</keyword>
<dbReference type="PANTHER" id="PTHR32552:SF68">
    <property type="entry name" value="FERRICHROME OUTER MEMBRANE TRANSPORTER_PHAGE RECEPTOR"/>
    <property type="match status" value="1"/>
</dbReference>
<dbReference type="InterPro" id="IPR037066">
    <property type="entry name" value="Plug_dom_sf"/>
</dbReference>
<dbReference type="SUPFAM" id="SSF49464">
    <property type="entry name" value="Carboxypeptidase regulatory domain-like"/>
    <property type="match status" value="1"/>
</dbReference>
<evidence type="ECO:0000313" key="13">
    <source>
        <dbReference type="EMBL" id="SDZ87364.1"/>
    </source>
</evidence>
<dbReference type="Gene3D" id="2.40.170.20">
    <property type="entry name" value="TonB-dependent receptor, beta-barrel domain"/>
    <property type="match status" value="1"/>
</dbReference>
<evidence type="ECO:0000256" key="10">
    <source>
        <dbReference type="ARBA" id="ARBA00023237"/>
    </source>
</evidence>
<protein>
    <submittedName>
        <fullName evidence="13">Iron complex outermembrane recepter protein</fullName>
    </submittedName>
</protein>
<dbReference type="STRING" id="551991.SAMN05192529_10386"/>
<dbReference type="InterPro" id="IPR008969">
    <property type="entry name" value="CarboxyPept-like_regulatory"/>
</dbReference>
<evidence type="ECO:0000256" key="1">
    <source>
        <dbReference type="ARBA" id="ARBA00004571"/>
    </source>
</evidence>
<dbReference type="SUPFAM" id="SSF56935">
    <property type="entry name" value="Porins"/>
    <property type="match status" value="1"/>
</dbReference>
<dbReference type="InterPro" id="IPR012910">
    <property type="entry name" value="Plug_dom"/>
</dbReference>
<evidence type="ECO:0000256" key="5">
    <source>
        <dbReference type="ARBA" id="ARBA00022692"/>
    </source>
</evidence>
<keyword evidence="4" id="KW-0410">Iron transport</keyword>
<dbReference type="InterPro" id="IPR036942">
    <property type="entry name" value="Beta-barrel_TonB_sf"/>
</dbReference>
<dbReference type="Pfam" id="PF13620">
    <property type="entry name" value="CarboxypepD_reg"/>
    <property type="match status" value="1"/>
</dbReference>
<dbReference type="PROSITE" id="PS52016">
    <property type="entry name" value="TONB_DEPENDENT_REC_3"/>
    <property type="match status" value="1"/>
</dbReference>
<dbReference type="GO" id="GO:0009279">
    <property type="term" value="C:cell outer membrane"/>
    <property type="evidence" value="ECO:0007669"/>
    <property type="project" value="UniProtKB-SubCell"/>
</dbReference>
<keyword evidence="8" id="KW-0406">Ion transport</keyword>
<comment type="subcellular location">
    <subcellularLocation>
        <location evidence="1 11">Cell outer membrane</location>
        <topology evidence="1 11">Multi-pass membrane protein</topology>
    </subcellularLocation>
</comment>
<keyword evidence="10 11" id="KW-0998">Cell outer membrane</keyword>
<keyword evidence="3 11" id="KW-1134">Transmembrane beta strand</keyword>
<dbReference type="Gene3D" id="2.170.130.10">
    <property type="entry name" value="TonB-dependent receptor, plug domain"/>
    <property type="match status" value="1"/>
</dbReference>
<reference evidence="13 14" key="1">
    <citation type="submission" date="2016-10" db="EMBL/GenBank/DDBJ databases">
        <authorList>
            <person name="de Groot N.N."/>
        </authorList>
    </citation>
    <scope>NUCLEOTIDE SEQUENCE [LARGE SCALE GENOMIC DNA]</scope>
    <source>
        <strain evidence="13 14">Vu-144</strain>
    </source>
</reference>
<dbReference type="InterPro" id="IPR039426">
    <property type="entry name" value="TonB-dep_rcpt-like"/>
</dbReference>
<evidence type="ECO:0000259" key="12">
    <source>
        <dbReference type="Pfam" id="PF07715"/>
    </source>
</evidence>
<feature type="domain" description="TonB-dependent receptor plug" evidence="12">
    <location>
        <begin position="128"/>
        <end position="235"/>
    </location>
</feature>
<keyword evidence="14" id="KW-1185">Reference proteome</keyword>
<keyword evidence="5 11" id="KW-0812">Transmembrane</keyword>
<evidence type="ECO:0000256" key="6">
    <source>
        <dbReference type="ARBA" id="ARBA00022729"/>
    </source>
</evidence>
<evidence type="ECO:0000256" key="2">
    <source>
        <dbReference type="ARBA" id="ARBA00022448"/>
    </source>
</evidence>
<dbReference type="OrthoDB" id="9761152at2"/>
<evidence type="ECO:0000313" key="14">
    <source>
        <dbReference type="Proteomes" id="UP000199041"/>
    </source>
</evidence>
<evidence type="ECO:0000256" key="8">
    <source>
        <dbReference type="ARBA" id="ARBA00023065"/>
    </source>
</evidence>
<keyword evidence="9 11" id="KW-0472">Membrane</keyword>
<dbReference type="AlphaFoldDB" id="A0A1H3WLW5"/>
<comment type="similarity">
    <text evidence="11">Belongs to the TonB-dependent receptor family.</text>
</comment>
<dbReference type="Proteomes" id="UP000199041">
    <property type="component" value="Unassembled WGS sequence"/>
</dbReference>
<organism evidence="13 14">
    <name type="scientific">Arachidicoccus rhizosphaerae</name>
    <dbReference type="NCBI Taxonomy" id="551991"/>
    <lineage>
        <taxon>Bacteria</taxon>
        <taxon>Pseudomonadati</taxon>
        <taxon>Bacteroidota</taxon>
        <taxon>Chitinophagia</taxon>
        <taxon>Chitinophagales</taxon>
        <taxon>Chitinophagaceae</taxon>
        <taxon>Arachidicoccus</taxon>
    </lineage>
</organism>
<dbReference type="Gene3D" id="2.60.40.1120">
    <property type="entry name" value="Carboxypeptidase-like, regulatory domain"/>
    <property type="match status" value="1"/>
</dbReference>
<keyword evidence="7" id="KW-0408">Iron</keyword>
<dbReference type="EMBL" id="FNQY01000003">
    <property type="protein sequence ID" value="SDZ87364.1"/>
    <property type="molecule type" value="Genomic_DNA"/>
</dbReference>
<dbReference type="Pfam" id="PF07715">
    <property type="entry name" value="Plug"/>
    <property type="match status" value="1"/>
</dbReference>